<evidence type="ECO:0000256" key="1">
    <source>
        <dbReference type="PROSITE-ProRule" id="PRU00176"/>
    </source>
</evidence>
<dbReference type="InterPro" id="IPR035979">
    <property type="entry name" value="RBD_domain_sf"/>
</dbReference>
<evidence type="ECO:0000313" key="5">
    <source>
        <dbReference type="Proteomes" id="UP001151760"/>
    </source>
</evidence>
<feature type="region of interest" description="Disordered" evidence="2">
    <location>
        <begin position="105"/>
        <end position="133"/>
    </location>
</feature>
<dbReference type="CDD" id="cd00590">
    <property type="entry name" value="RRM_SF"/>
    <property type="match status" value="1"/>
</dbReference>
<dbReference type="InterPro" id="IPR000504">
    <property type="entry name" value="RRM_dom"/>
</dbReference>
<reference evidence="4" key="1">
    <citation type="journal article" date="2022" name="Int. J. Mol. Sci.">
        <title>Draft Genome of Tanacetum Coccineum: Genomic Comparison of Closely Related Tanacetum-Family Plants.</title>
        <authorList>
            <person name="Yamashiro T."/>
            <person name="Shiraishi A."/>
            <person name="Nakayama K."/>
            <person name="Satake H."/>
        </authorList>
    </citation>
    <scope>NUCLEOTIDE SEQUENCE</scope>
</reference>
<evidence type="ECO:0000313" key="4">
    <source>
        <dbReference type="EMBL" id="GJT52982.1"/>
    </source>
</evidence>
<dbReference type="SUPFAM" id="SSF54928">
    <property type="entry name" value="RNA-binding domain, RBD"/>
    <property type="match status" value="1"/>
</dbReference>
<sequence>MGIFRTKEDDVAKISTSIYVSNFPEVFSAKDLFHACKKYGHVIDSFIPFKKSKDGKRFGFVRFINVFNMERLVSNLCTIWVGRSKFHANVARFHRTPLKINKASKDNVYEPKRKSNVNENGSSKAGFTPNGVSMQEDIGRSVNDVTSPRIVEKEHNEQERINNYNGSKDEMSGSVCSDGTVSVLIMGDINEVLRRKTERFGSVLMSRNVLQKFKFLKTMSIVTTELEGAVSKEEEKKAVWDSGPTNLLALIFLYLGDIPRDVSLISIALTESFHDANLVKT</sequence>
<dbReference type="SMART" id="SM00360">
    <property type="entry name" value="RRM"/>
    <property type="match status" value="1"/>
</dbReference>
<dbReference type="Gene3D" id="3.30.70.330">
    <property type="match status" value="1"/>
</dbReference>
<evidence type="ECO:0000259" key="3">
    <source>
        <dbReference type="PROSITE" id="PS50102"/>
    </source>
</evidence>
<proteinExistence type="predicted"/>
<feature type="domain" description="RRM" evidence="3">
    <location>
        <begin position="16"/>
        <end position="105"/>
    </location>
</feature>
<protein>
    <submittedName>
        <fullName evidence="4">Nucleotide-binding alpha-beta plait domain-containing protein</fullName>
    </submittedName>
</protein>
<dbReference type="Pfam" id="PF00076">
    <property type="entry name" value="RRM_1"/>
    <property type="match status" value="1"/>
</dbReference>
<keyword evidence="1" id="KW-0694">RNA-binding</keyword>
<accession>A0ABQ5EQ14</accession>
<evidence type="ECO:0000256" key="2">
    <source>
        <dbReference type="SAM" id="MobiDB-lite"/>
    </source>
</evidence>
<dbReference type="EMBL" id="BQNB010016546">
    <property type="protein sequence ID" value="GJT52982.1"/>
    <property type="molecule type" value="Genomic_DNA"/>
</dbReference>
<dbReference type="PROSITE" id="PS50102">
    <property type="entry name" value="RRM"/>
    <property type="match status" value="1"/>
</dbReference>
<dbReference type="Proteomes" id="UP001151760">
    <property type="component" value="Unassembled WGS sequence"/>
</dbReference>
<reference evidence="4" key="2">
    <citation type="submission" date="2022-01" db="EMBL/GenBank/DDBJ databases">
        <authorList>
            <person name="Yamashiro T."/>
            <person name="Shiraishi A."/>
            <person name="Satake H."/>
            <person name="Nakayama K."/>
        </authorList>
    </citation>
    <scope>NUCLEOTIDE SEQUENCE</scope>
</reference>
<comment type="caution">
    <text evidence="4">The sequence shown here is derived from an EMBL/GenBank/DDBJ whole genome shotgun (WGS) entry which is preliminary data.</text>
</comment>
<dbReference type="InterPro" id="IPR012677">
    <property type="entry name" value="Nucleotide-bd_a/b_plait_sf"/>
</dbReference>
<organism evidence="4 5">
    <name type="scientific">Tanacetum coccineum</name>
    <dbReference type="NCBI Taxonomy" id="301880"/>
    <lineage>
        <taxon>Eukaryota</taxon>
        <taxon>Viridiplantae</taxon>
        <taxon>Streptophyta</taxon>
        <taxon>Embryophyta</taxon>
        <taxon>Tracheophyta</taxon>
        <taxon>Spermatophyta</taxon>
        <taxon>Magnoliopsida</taxon>
        <taxon>eudicotyledons</taxon>
        <taxon>Gunneridae</taxon>
        <taxon>Pentapetalae</taxon>
        <taxon>asterids</taxon>
        <taxon>campanulids</taxon>
        <taxon>Asterales</taxon>
        <taxon>Asteraceae</taxon>
        <taxon>Asteroideae</taxon>
        <taxon>Anthemideae</taxon>
        <taxon>Anthemidinae</taxon>
        <taxon>Tanacetum</taxon>
    </lineage>
</organism>
<keyword evidence="5" id="KW-1185">Reference proteome</keyword>
<gene>
    <name evidence="4" type="ORF">Tco_0988036</name>
</gene>
<name>A0ABQ5EQ14_9ASTR</name>
<feature type="compositionally biased region" description="Polar residues" evidence="2">
    <location>
        <begin position="117"/>
        <end position="133"/>
    </location>
</feature>